<keyword evidence="2" id="KW-0238">DNA-binding</keyword>
<dbReference type="SMART" id="SM00344">
    <property type="entry name" value="HTH_ASNC"/>
    <property type="match status" value="1"/>
</dbReference>
<name>A0A175R3N7_9HYPH</name>
<dbReference type="GO" id="GO:0043565">
    <property type="term" value="F:sequence-specific DNA binding"/>
    <property type="evidence" value="ECO:0007669"/>
    <property type="project" value="InterPro"/>
</dbReference>
<gene>
    <name evidence="5" type="ORF">NS226_19080</name>
</gene>
<evidence type="ECO:0000259" key="4">
    <source>
        <dbReference type="PROSITE" id="PS50956"/>
    </source>
</evidence>
<dbReference type="InterPro" id="IPR019888">
    <property type="entry name" value="Tscrpt_reg_AsnC-like"/>
</dbReference>
<dbReference type="PROSITE" id="PS00519">
    <property type="entry name" value="HTH_ASNC_1"/>
    <property type="match status" value="1"/>
</dbReference>
<organism evidence="5 6">
    <name type="scientific">Aureimonas ureilytica</name>
    <dbReference type="NCBI Taxonomy" id="401562"/>
    <lineage>
        <taxon>Bacteria</taxon>
        <taxon>Pseudomonadati</taxon>
        <taxon>Pseudomonadota</taxon>
        <taxon>Alphaproteobacteria</taxon>
        <taxon>Hyphomicrobiales</taxon>
        <taxon>Aurantimonadaceae</taxon>
        <taxon>Aureimonas</taxon>
    </lineage>
</organism>
<dbReference type="Proteomes" id="UP000078272">
    <property type="component" value="Unassembled WGS sequence"/>
</dbReference>
<dbReference type="AlphaFoldDB" id="A0A175R3N7"/>
<reference evidence="5 6" key="1">
    <citation type="journal article" date="2016" name="Front. Microbiol.">
        <title>Genomic Resource of Rice Seed Associated Bacteria.</title>
        <authorList>
            <person name="Midha S."/>
            <person name="Bansal K."/>
            <person name="Sharma S."/>
            <person name="Kumar N."/>
            <person name="Patil P.P."/>
            <person name="Chaudhry V."/>
            <person name="Patil P.B."/>
        </authorList>
    </citation>
    <scope>NUCLEOTIDE SEQUENCE [LARGE SCALE GENOMIC DNA]</scope>
    <source>
        <strain evidence="5 6">NS226</strain>
    </source>
</reference>
<dbReference type="EMBL" id="LDPZ01000053">
    <property type="protein sequence ID" value="KTQ85824.1"/>
    <property type="molecule type" value="Genomic_DNA"/>
</dbReference>
<evidence type="ECO:0000256" key="2">
    <source>
        <dbReference type="ARBA" id="ARBA00023125"/>
    </source>
</evidence>
<dbReference type="PANTHER" id="PTHR30154">
    <property type="entry name" value="LEUCINE-RESPONSIVE REGULATORY PROTEIN"/>
    <property type="match status" value="1"/>
</dbReference>
<dbReference type="InterPro" id="IPR000485">
    <property type="entry name" value="AsnC-type_HTH_dom"/>
</dbReference>
<dbReference type="InterPro" id="IPR011991">
    <property type="entry name" value="ArsR-like_HTH"/>
</dbReference>
<dbReference type="InterPro" id="IPR036388">
    <property type="entry name" value="WH-like_DNA-bd_sf"/>
</dbReference>
<dbReference type="Pfam" id="PF13412">
    <property type="entry name" value="HTH_24"/>
    <property type="match status" value="1"/>
</dbReference>
<keyword evidence="1" id="KW-0805">Transcription regulation</keyword>
<dbReference type="RefSeq" id="WP_058636314.1">
    <property type="nucleotide sequence ID" value="NZ_LDPZ01000053.1"/>
</dbReference>
<dbReference type="GO" id="GO:0006355">
    <property type="term" value="P:regulation of DNA-templated transcription"/>
    <property type="evidence" value="ECO:0007669"/>
    <property type="project" value="UniProtKB-ARBA"/>
</dbReference>
<keyword evidence="3" id="KW-0804">Transcription</keyword>
<dbReference type="InterPro" id="IPR019885">
    <property type="entry name" value="Tscrpt_reg_HTH_AsnC-type_CS"/>
</dbReference>
<dbReference type="OrthoDB" id="8085200at2"/>
<accession>A0A175R3N7</accession>
<dbReference type="SUPFAM" id="SSF54909">
    <property type="entry name" value="Dimeric alpha+beta barrel"/>
    <property type="match status" value="1"/>
</dbReference>
<dbReference type="STRING" id="401562.NS365_18390"/>
<dbReference type="PANTHER" id="PTHR30154:SF34">
    <property type="entry name" value="TRANSCRIPTIONAL REGULATOR AZLB"/>
    <property type="match status" value="1"/>
</dbReference>
<dbReference type="InterPro" id="IPR011008">
    <property type="entry name" value="Dimeric_a/b-barrel"/>
</dbReference>
<protein>
    <submittedName>
        <fullName evidence="5">AsnC family transcriptional regulator</fullName>
    </submittedName>
</protein>
<feature type="domain" description="HTH asnC-type" evidence="4">
    <location>
        <begin position="5"/>
        <end position="66"/>
    </location>
</feature>
<dbReference type="SUPFAM" id="SSF46785">
    <property type="entry name" value="Winged helix' DNA-binding domain"/>
    <property type="match status" value="1"/>
</dbReference>
<dbReference type="InterPro" id="IPR019887">
    <property type="entry name" value="Tscrpt_reg_AsnC/Lrp_C"/>
</dbReference>
<proteinExistence type="predicted"/>
<dbReference type="PROSITE" id="PS50956">
    <property type="entry name" value="HTH_ASNC_2"/>
    <property type="match status" value="1"/>
</dbReference>
<dbReference type="GO" id="GO:0005829">
    <property type="term" value="C:cytosol"/>
    <property type="evidence" value="ECO:0007669"/>
    <property type="project" value="TreeGrafter"/>
</dbReference>
<dbReference type="PATRIC" id="fig|401562.3.peg.3928"/>
<dbReference type="GO" id="GO:0043200">
    <property type="term" value="P:response to amino acid"/>
    <property type="evidence" value="ECO:0007669"/>
    <property type="project" value="TreeGrafter"/>
</dbReference>
<evidence type="ECO:0000313" key="6">
    <source>
        <dbReference type="Proteomes" id="UP000078272"/>
    </source>
</evidence>
<dbReference type="Gene3D" id="3.30.70.920">
    <property type="match status" value="1"/>
</dbReference>
<dbReference type="PRINTS" id="PR00033">
    <property type="entry name" value="HTHASNC"/>
</dbReference>
<dbReference type="Pfam" id="PF01037">
    <property type="entry name" value="AsnC_trans_reg"/>
    <property type="match status" value="1"/>
</dbReference>
<dbReference type="InterPro" id="IPR036390">
    <property type="entry name" value="WH_DNA-bd_sf"/>
</dbReference>
<dbReference type="Gene3D" id="1.10.10.10">
    <property type="entry name" value="Winged helix-like DNA-binding domain superfamily/Winged helix DNA-binding domain"/>
    <property type="match status" value="1"/>
</dbReference>
<sequence>MAKPIDAIDRKIMKALLGDGRLTNQQLSEAVNLSPAPCWQRVKRLERDGYIQGYMALLDQELLGASEIVLLEVTLDRHDDDAVENFGRAMAAMPEVLEVYLTTGEYDYFLKVAVNGTAGYEEFLRKRLFKVRGIRHSRTSFTLRCLKKAYSVPPDAERSGG</sequence>
<evidence type="ECO:0000313" key="5">
    <source>
        <dbReference type="EMBL" id="KTQ85824.1"/>
    </source>
</evidence>
<dbReference type="CDD" id="cd00090">
    <property type="entry name" value="HTH_ARSR"/>
    <property type="match status" value="1"/>
</dbReference>
<evidence type="ECO:0000256" key="3">
    <source>
        <dbReference type="ARBA" id="ARBA00023163"/>
    </source>
</evidence>
<comment type="caution">
    <text evidence="5">The sequence shown here is derived from an EMBL/GenBank/DDBJ whole genome shotgun (WGS) entry which is preliminary data.</text>
</comment>
<evidence type="ECO:0000256" key="1">
    <source>
        <dbReference type="ARBA" id="ARBA00023015"/>
    </source>
</evidence>